<name>A0A4U8UZG5_STECR</name>
<dbReference type="OrthoDB" id="10039910at2759"/>
<evidence type="ECO:0000256" key="1">
    <source>
        <dbReference type="SAM" id="SignalP"/>
    </source>
</evidence>
<feature type="chain" id="PRO_5020468582" evidence="1">
    <location>
        <begin position="24"/>
        <end position="171"/>
    </location>
</feature>
<dbReference type="STRING" id="34508.A0A4U8UZG5"/>
<reference evidence="2 3" key="1">
    <citation type="journal article" date="2015" name="Genome Biol.">
        <title>Comparative genomics of Steinernema reveals deeply conserved gene regulatory networks.</title>
        <authorList>
            <person name="Dillman A.R."/>
            <person name="Macchietto M."/>
            <person name="Porter C.F."/>
            <person name="Rogers A."/>
            <person name="Williams B."/>
            <person name="Antoshechkin I."/>
            <person name="Lee M.M."/>
            <person name="Goodwin Z."/>
            <person name="Lu X."/>
            <person name="Lewis E.E."/>
            <person name="Goodrich-Blair H."/>
            <person name="Stock S.P."/>
            <person name="Adams B.J."/>
            <person name="Sternberg P.W."/>
            <person name="Mortazavi A."/>
        </authorList>
    </citation>
    <scope>NUCLEOTIDE SEQUENCE [LARGE SCALE GENOMIC DNA]</scope>
    <source>
        <strain evidence="2 3">ALL</strain>
    </source>
</reference>
<evidence type="ECO:0000313" key="2">
    <source>
        <dbReference type="EMBL" id="TMS38966.1"/>
    </source>
</evidence>
<keyword evidence="3" id="KW-1185">Reference proteome</keyword>
<dbReference type="PANTHER" id="PTHR45786:SF74">
    <property type="entry name" value="ATP-DEPENDENT DNA HELICASE"/>
    <property type="match status" value="1"/>
</dbReference>
<sequence>MVVLTRVLLMVNCSLFIMDTNEAVDARTTADRAIDRNLMFDLETLMRTCNPFVEAYRMMHEVEQEALAASGSRFNPFEYDQRYVHSHVISTVFRKWWIWLESRNEAATGSRTRVTNMQWIQYMVADRRDFFNPCLYGGRLFQQFMVDNWVKVEQQRAAPFVAEAESENAQG</sequence>
<gene>
    <name evidence="2" type="ORF">L596_005578</name>
</gene>
<accession>A0A4U8UZG5</accession>
<keyword evidence="1" id="KW-0732">Signal</keyword>
<dbReference type="Proteomes" id="UP000298663">
    <property type="component" value="Unassembled WGS sequence"/>
</dbReference>
<comment type="caution">
    <text evidence="2">The sequence shown here is derived from an EMBL/GenBank/DDBJ whole genome shotgun (WGS) entry which is preliminary data.</text>
</comment>
<reference evidence="2 3" key="2">
    <citation type="journal article" date="2019" name="G3 (Bethesda)">
        <title>Hybrid Assembly of the Genome of the Entomopathogenic Nematode Steinernema carpocapsae Identifies the X-Chromosome.</title>
        <authorList>
            <person name="Serra L."/>
            <person name="Macchietto M."/>
            <person name="Macias-Munoz A."/>
            <person name="McGill C.J."/>
            <person name="Rodriguez I.M."/>
            <person name="Rodriguez B."/>
            <person name="Murad R."/>
            <person name="Mortazavi A."/>
        </authorList>
    </citation>
    <scope>NUCLEOTIDE SEQUENCE [LARGE SCALE GENOMIC DNA]</scope>
    <source>
        <strain evidence="2 3">ALL</strain>
    </source>
</reference>
<evidence type="ECO:0000313" key="3">
    <source>
        <dbReference type="Proteomes" id="UP000298663"/>
    </source>
</evidence>
<protein>
    <submittedName>
        <fullName evidence="2">Uncharacterized protein</fullName>
    </submittedName>
</protein>
<organism evidence="2 3">
    <name type="scientific">Steinernema carpocapsae</name>
    <name type="common">Entomopathogenic nematode</name>
    <dbReference type="NCBI Taxonomy" id="34508"/>
    <lineage>
        <taxon>Eukaryota</taxon>
        <taxon>Metazoa</taxon>
        <taxon>Ecdysozoa</taxon>
        <taxon>Nematoda</taxon>
        <taxon>Chromadorea</taxon>
        <taxon>Rhabditida</taxon>
        <taxon>Tylenchina</taxon>
        <taxon>Panagrolaimomorpha</taxon>
        <taxon>Strongyloidoidea</taxon>
        <taxon>Steinernematidae</taxon>
        <taxon>Steinernema</taxon>
    </lineage>
</organism>
<dbReference type="EMBL" id="AZBU02000001">
    <property type="protein sequence ID" value="TMS38966.1"/>
    <property type="molecule type" value="Genomic_DNA"/>
</dbReference>
<feature type="signal peptide" evidence="1">
    <location>
        <begin position="1"/>
        <end position="23"/>
    </location>
</feature>
<dbReference type="AlphaFoldDB" id="A0A4U8UZG5"/>
<proteinExistence type="predicted"/>
<dbReference type="PANTHER" id="PTHR45786">
    <property type="entry name" value="DNA BINDING PROTEIN-LIKE"/>
    <property type="match status" value="1"/>
</dbReference>